<evidence type="ECO:0000256" key="11">
    <source>
        <dbReference type="SAM" id="Phobius"/>
    </source>
</evidence>
<dbReference type="STRING" id="6832.A0A553N6Q8"/>
<gene>
    <name evidence="12" type="ORF">TCAL_10077</name>
</gene>
<dbReference type="PANTHER" id="PTHR11660:SF57">
    <property type="entry name" value="SOLUTE CARRIER FAMILY 40 MEMBER"/>
    <property type="match status" value="1"/>
</dbReference>
<evidence type="ECO:0008006" key="14">
    <source>
        <dbReference type="Google" id="ProtNLM"/>
    </source>
</evidence>
<organism evidence="12 13">
    <name type="scientific">Tigriopus californicus</name>
    <name type="common">Marine copepod</name>
    <dbReference type="NCBI Taxonomy" id="6832"/>
    <lineage>
        <taxon>Eukaryota</taxon>
        <taxon>Metazoa</taxon>
        <taxon>Ecdysozoa</taxon>
        <taxon>Arthropoda</taxon>
        <taxon>Crustacea</taxon>
        <taxon>Multicrustacea</taxon>
        <taxon>Hexanauplia</taxon>
        <taxon>Copepoda</taxon>
        <taxon>Harpacticoida</taxon>
        <taxon>Harpacticidae</taxon>
        <taxon>Tigriopus</taxon>
    </lineage>
</organism>
<keyword evidence="10" id="KW-0325">Glycoprotein</keyword>
<dbReference type="InterPro" id="IPR003406">
    <property type="entry name" value="Glyco_trans_14"/>
</dbReference>
<dbReference type="EMBL" id="VCGU01000459">
    <property type="protein sequence ID" value="TRY61117.1"/>
    <property type="molecule type" value="Genomic_DNA"/>
</dbReference>
<evidence type="ECO:0000256" key="1">
    <source>
        <dbReference type="ARBA" id="ARBA00004141"/>
    </source>
</evidence>
<evidence type="ECO:0000256" key="3">
    <source>
        <dbReference type="ARBA" id="ARBA00006279"/>
    </source>
</evidence>
<evidence type="ECO:0000256" key="10">
    <source>
        <dbReference type="ARBA" id="ARBA00023180"/>
    </source>
</evidence>
<evidence type="ECO:0000256" key="2">
    <source>
        <dbReference type="ARBA" id="ARBA00004606"/>
    </source>
</evidence>
<dbReference type="InterPro" id="IPR036259">
    <property type="entry name" value="MFS_trans_sf"/>
</dbReference>
<keyword evidence="4" id="KW-0813">Transport</keyword>
<dbReference type="Proteomes" id="UP000318571">
    <property type="component" value="Chromosome 8"/>
</dbReference>
<feature type="transmembrane region" description="Helical" evidence="11">
    <location>
        <begin position="417"/>
        <end position="438"/>
    </location>
</feature>
<feature type="transmembrane region" description="Helical" evidence="11">
    <location>
        <begin position="7"/>
        <end position="25"/>
    </location>
</feature>
<keyword evidence="8 11" id="KW-1133">Transmembrane helix</keyword>
<evidence type="ECO:0000256" key="6">
    <source>
        <dbReference type="ARBA" id="ARBA00022679"/>
    </source>
</evidence>
<feature type="transmembrane region" description="Helical" evidence="11">
    <location>
        <begin position="657"/>
        <end position="675"/>
    </location>
</feature>
<dbReference type="SUPFAM" id="SSF103473">
    <property type="entry name" value="MFS general substrate transporter"/>
    <property type="match status" value="1"/>
</dbReference>
<protein>
    <recommendedName>
        <fullName evidence="14">Solute carrier family 40 protein</fullName>
    </recommendedName>
</protein>
<dbReference type="Pfam" id="PF06963">
    <property type="entry name" value="FPN1"/>
    <property type="match status" value="1"/>
</dbReference>
<dbReference type="Gene3D" id="1.20.1250.20">
    <property type="entry name" value="MFS general substrate transporter like domains"/>
    <property type="match status" value="1"/>
</dbReference>
<comment type="similarity">
    <text evidence="3">Belongs to the ferroportin (FP) (TC 2.A.100) family. SLC40A subfamily.</text>
</comment>
<evidence type="ECO:0000313" key="12">
    <source>
        <dbReference type="EMBL" id="TRY61117.1"/>
    </source>
</evidence>
<comment type="caution">
    <text evidence="12">The sequence shown here is derived from an EMBL/GenBank/DDBJ whole genome shotgun (WGS) entry which is preliminary data.</text>
</comment>
<evidence type="ECO:0000256" key="8">
    <source>
        <dbReference type="ARBA" id="ARBA00022989"/>
    </source>
</evidence>
<feature type="transmembrane region" description="Helical" evidence="11">
    <location>
        <begin position="384"/>
        <end position="405"/>
    </location>
</feature>
<accession>A0A553N6Q8</accession>
<sequence length="712" mass="80943">SAFHCWHLTLLVFLIGIYLFSIYSISPRSTEYPHLLRVRKIISSLSCSSKTNQRRRSILQGFLAEESIIARSMDCVKYFEIVDIVNQRLVSEAQEQYPIAMSHSVHDQIGILEMFLALMFRPQDLHCIHVDLKASEEVMAAISGVVKCYKQKYPDSEIFIPKYRVPVFWGYDSVLEADMICMRELLKSEKPWKVYINPAGSEMPLVSSRVLRRELKSLHNRNYIDYEIFNKTDRQHKVFVTNRFGPKAFDIRMKKLRQCWKPPPPYNITVLKAQKNVVLQRSFVNFLVYHPVAIDYYNWLSDSFIPDEHFYSTMASITVERKDNNTYIVEQIMPTIPPIRSPSVLNVPWEVYLSRGLSAWGDRLWSFVAGLFMSKLDNSSLRLVAIYGLVNSMCVIVLGAAIGNWIDKKARMTSAKVFLIVQNGSVFLSTMILTIHFWDETWHPSLIAPWKTWMVACLVIFVATVANLASTGSRIVVEKDWIVVIADGDDDRLAKMNSSFRTLDLTCKIAAPSLAGVLFQFTGNRNTAMAVGCWNMVSLIAEYLLLASIYKKIPNLSVKNFPRDTENGCPSQRNWNSWGSWKDYFKRPIKYAGLALATLYMTVLGFDNITWAYCIQQCVSESVLGSLVGVSAIVGLCGSLAFPFLRRHLNLRRTGMIGMISLLVTLSLCVSSIWLPGSLFLETSKHLNQTAITTSDISDGNEDKSMKIGDLP</sequence>
<dbReference type="GO" id="GO:0005381">
    <property type="term" value="F:iron ion transmembrane transporter activity"/>
    <property type="evidence" value="ECO:0007669"/>
    <property type="project" value="InterPro"/>
</dbReference>
<keyword evidence="13" id="KW-1185">Reference proteome</keyword>
<evidence type="ECO:0000313" key="13">
    <source>
        <dbReference type="Proteomes" id="UP000318571"/>
    </source>
</evidence>
<evidence type="ECO:0000256" key="7">
    <source>
        <dbReference type="ARBA" id="ARBA00022692"/>
    </source>
</evidence>
<feature type="transmembrane region" description="Helical" evidence="11">
    <location>
        <begin position="450"/>
        <end position="469"/>
    </location>
</feature>
<feature type="transmembrane region" description="Helical" evidence="11">
    <location>
        <begin position="623"/>
        <end position="645"/>
    </location>
</feature>
<dbReference type="InterPro" id="IPR009716">
    <property type="entry name" value="Ferroportin-1"/>
</dbReference>
<reference evidence="12 13" key="1">
    <citation type="journal article" date="2018" name="Nat. Ecol. Evol.">
        <title>Genomic signatures of mitonuclear coevolution across populations of Tigriopus californicus.</title>
        <authorList>
            <person name="Barreto F.S."/>
            <person name="Watson E.T."/>
            <person name="Lima T.G."/>
            <person name="Willett C.S."/>
            <person name="Edmands S."/>
            <person name="Li W."/>
            <person name="Burton R.S."/>
        </authorList>
    </citation>
    <scope>NUCLEOTIDE SEQUENCE [LARGE SCALE GENOMIC DNA]</scope>
    <source>
        <strain evidence="12 13">San Diego</strain>
    </source>
</reference>
<evidence type="ECO:0000256" key="9">
    <source>
        <dbReference type="ARBA" id="ARBA00023136"/>
    </source>
</evidence>
<comment type="subcellular location">
    <subcellularLocation>
        <location evidence="1">Membrane</location>
        <topology evidence="1">Multi-pass membrane protein</topology>
    </subcellularLocation>
    <subcellularLocation>
        <location evidence="2">Membrane</location>
        <topology evidence="2">Single-pass type II membrane protein</topology>
    </subcellularLocation>
</comment>
<dbReference type="PANTHER" id="PTHR11660">
    <property type="entry name" value="SOLUTE CARRIER FAMILY 40 MEMBER"/>
    <property type="match status" value="1"/>
</dbReference>
<dbReference type="GO" id="GO:0016757">
    <property type="term" value="F:glycosyltransferase activity"/>
    <property type="evidence" value="ECO:0007669"/>
    <property type="project" value="UniProtKB-KW"/>
</dbReference>
<keyword evidence="5" id="KW-0328">Glycosyltransferase</keyword>
<dbReference type="GO" id="GO:0016020">
    <property type="term" value="C:membrane"/>
    <property type="evidence" value="ECO:0007669"/>
    <property type="project" value="UniProtKB-SubCell"/>
</dbReference>
<evidence type="ECO:0000256" key="5">
    <source>
        <dbReference type="ARBA" id="ARBA00022676"/>
    </source>
</evidence>
<name>A0A553N6Q8_TIGCA</name>
<keyword evidence="9 11" id="KW-0472">Membrane</keyword>
<feature type="non-terminal residue" evidence="12">
    <location>
        <position position="1"/>
    </location>
</feature>
<proteinExistence type="inferred from homology"/>
<keyword evidence="7 11" id="KW-0812">Transmembrane</keyword>
<keyword evidence="6" id="KW-0808">Transferase</keyword>
<dbReference type="AlphaFoldDB" id="A0A553N6Q8"/>
<evidence type="ECO:0000256" key="4">
    <source>
        <dbReference type="ARBA" id="ARBA00022448"/>
    </source>
</evidence>
<dbReference type="Pfam" id="PF02485">
    <property type="entry name" value="Branch"/>
    <property type="match status" value="1"/>
</dbReference>
<feature type="transmembrane region" description="Helical" evidence="11">
    <location>
        <begin position="591"/>
        <end position="611"/>
    </location>
</feature>